<reference evidence="1" key="2">
    <citation type="submission" date="2018-05" db="EMBL/GenBank/DDBJ databases">
        <title>OpunRS2 (Oryza punctata Reference Sequence Version 2).</title>
        <authorList>
            <person name="Zhang J."/>
            <person name="Kudrna D."/>
            <person name="Lee S."/>
            <person name="Talag J."/>
            <person name="Welchert J."/>
            <person name="Wing R.A."/>
        </authorList>
    </citation>
    <scope>NUCLEOTIDE SEQUENCE [LARGE SCALE GENOMIC DNA]</scope>
</reference>
<dbReference type="PANTHER" id="PTHR43139:SF34">
    <property type="entry name" value="AB HYDROLASE-1 DOMAIN-CONTAINING PROTEIN"/>
    <property type="match status" value="1"/>
</dbReference>
<dbReference type="Gramene" id="OPUNC06G16810.1">
    <property type="protein sequence ID" value="OPUNC06G16810.1"/>
    <property type="gene ID" value="OPUNC06G16810"/>
</dbReference>
<dbReference type="Gene3D" id="3.40.50.1820">
    <property type="entry name" value="alpha/beta hydrolase"/>
    <property type="match status" value="1"/>
</dbReference>
<keyword evidence="2" id="KW-1185">Reference proteome</keyword>
<dbReference type="Proteomes" id="UP000026962">
    <property type="component" value="Chromosome 6"/>
</dbReference>
<protein>
    <recommendedName>
        <fullName evidence="3">AB hydrolase-1 domain-containing protein</fullName>
    </recommendedName>
</protein>
<proteinExistence type="predicted"/>
<evidence type="ECO:0008006" key="3">
    <source>
        <dbReference type="Google" id="ProtNLM"/>
    </source>
</evidence>
<dbReference type="HOGENOM" id="CLU_164320_0_0_1"/>
<name>A0A0E0LCN8_ORYPU</name>
<organism evidence="1">
    <name type="scientific">Oryza punctata</name>
    <name type="common">Red rice</name>
    <dbReference type="NCBI Taxonomy" id="4537"/>
    <lineage>
        <taxon>Eukaryota</taxon>
        <taxon>Viridiplantae</taxon>
        <taxon>Streptophyta</taxon>
        <taxon>Embryophyta</taxon>
        <taxon>Tracheophyta</taxon>
        <taxon>Spermatophyta</taxon>
        <taxon>Magnoliopsida</taxon>
        <taxon>Liliopsida</taxon>
        <taxon>Poales</taxon>
        <taxon>Poaceae</taxon>
        <taxon>BOP clade</taxon>
        <taxon>Oryzoideae</taxon>
        <taxon>Oryzeae</taxon>
        <taxon>Oryzinae</taxon>
        <taxon>Oryza</taxon>
    </lineage>
</organism>
<reference evidence="1" key="1">
    <citation type="submission" date="2015-04" db="UniProtKB">
        <authorList>
            <consortium name="EnsemblPlants"/>
        </authorList>
    </citation>
    <scope>IDENTIFICATION</scope>
</reference>
<evidence type="ECO:0000313" key="2">
    <source>
        <dbReference type="Proteomes" id="UP000026962"/>
    </source>
</evidence>
<accession>A0A0E0LCN8</accession>
<dbReference type="PANTHER" id="PTHR43139">
    <property type="entry name" value="SI:DKEY-122A22.2"/>
    <property type="match status" value="1"/>
</dbReference>
<sequence length="123" mass="13300">MLKSDFAPCLDPAGFSCEELHATALAELYALYVPDLLHFGDSSSPSPDRSTRFQAACIAAALQMLDVEWCTVVGFSYSGFVVFINLDPEDSMDEFGHVDGVNGLCKFGNAQSELPGVDIILKM</sequence>
<evidence type="ECO:0000313" key="1">
    <source>
        <dbReference type="EnsemblPlants" id="OPUNC06G16810.1"/>
    </source>
</evidence>
<dbReference type="EnsemblPlants" id="OPUNC06G16810.1">
    <property type="protein sequence ID" value="OPUNC06G16810.1"/>
    <property type="gene ID" value="OPUNC06G16810"/>
</dbReference>
<dbReference type="SUPFAM" id="SSF53474">
    <property type="entry name" value="alpha/beta-Hydrolases"/>
    <property type="match status" value="1"/>
</dbReference>
<dbReference type="InterPro" id="IPR052370">
    <property type="entry name" value="Meta-cleavage_hydrolase"/>
</dbReference>
<dbReference type="AlphaFoldDB" id="A0A0E0LCN8"/>
<dbReference type="InterPro" id="IPR029058">
    <property type="entry name" value="AB_hydrolase_fold"/>
</dbReference>